<gene>
    <name evidence="2" type="primary">BnaC02g24070D</name>
    <name evidence="3" type="synonym">BnaA02g18120D</name>
    <name evidence="1" type="ORF">DARMORV10_A02P20710.1</name>
    <name evidence="2" type="ORF">GSBRNA2T00012465001</name>
    <name evidence="3" type="ORF">GSBRNA2T00083093001</name>
</gene>
<proteinExistence type="predicted"/>
<evidence type="ECO:0000313" key="1">
    <source>
        <dbReference type="EMBL" id="CAF2140369.1"/>
    </source>
</evidence>
<dbReference type="EMBL" id="LK032645">
    <property type="protein sequence ID" value="CDY45984.1"/>
    <property type="molecule type" value="Genomic_DNA"/>
</dbReference>
<sequence length="53" mass="6669">MIRILLHRIFLTKPWRSLKNFIFWNWNGPTVYTMSQDNFQMKNMLIRDPRSRR</sequence>
<keyword evidence="4" id="KW-1185">Reference proteome</keyword>
<dbReference type="EMBL" id="HG994356">
    <property type="protein sequence ID" value="CAF2140369.1"/>
    <property type="molecule type" value="Genomic_DNA"/>
</dbReference>
<reference evidence="2" key="2">
    <citation type="submission" date="2014-06" db="EMBL/GenBank/DDBJ databases">
        <authorList>
            <person name="Genoscope - CEA"/>
        </authorList>
    </citation>
    <scope>NUCLEOTIDE SEQUENCE</scope>
</reference>
<dbReference type="EMBL" id="LK032107">
    <property type="protein sequence ID" value="CDY20409.1"/>
    <property type="molecule type" value="Genomic_DNA"/>
</dbReference>
<name>A0A078G4W2_BRANA</name>
<evidence type="ECO:0000313" key="2">
    <source>
        <dbReference type="EMBL" id="CDY20409.1"/>
    </source>
</evidence>
<organism evidence="2 4">
    <name type="scientific">Brassica napus</name>
    <name type="common">Rape</name>
    <dbReference type="NCBI Taxonomy" id="3708"/>
    <lineage>
        <taxon>Eukaryota</taxon>
        <taxon>Viridiplantae</taxon>
        <taxon>Streptophyta</taxon>
        <taxon>Embryophyta</taxon>
        <taxon>Tracheophyta</taxon>
        <taxon>Spermatophyta</taxon>
        <taxon>Magnoliopsida</taxon>
        <taxon>eudicotyledons</taxon>
        <taxon>Gunneridae</taxon>
        <taxon>Pentapetalae</taxon>
        <taxon>rosids</taxon>
        <taxon>malvids</taxon>
        <taxon>Brassicales</taxon>
        <taxon>Brassicaceae</taxon>
        <taxon>Brassiceae</taxon>
        <taxon>Brassica</taxon>
    </lineage>
</organism>
<dbReference type="Proteomes" id="UP000028999">
    <property type="component" value="Unassembled WGS sequence"/>
</dbReference>
<accession>A0A078G4W2</accession>
<evidence type="ECO:0000313" key="3">
    <source>
        <dbReference type="EMBL" id="CDY45984.1"/>
    </source>
</evidence>
<dbReference type="Gramene" id="CDY20409">
    <property type="protein sequence ID" value="CDY20409"/>
    <property type="gene ID" value="GSBRNA2T00012465001"/>
</dbReference>
<reference evidence="2 4" key="1">
    <citation type="journal article" date="2014" name="Science">
        <title>Plant genetics. Early allopolyploid evolution in the post-Neolithic Brassica napus oilseed genome.</title>
        <authorList>
            <person name="Chalhoub B."/>
            <person name="Denoeud F."/>
            <person name="Liu S."/>
            <person name="Parkin I.A."/>
            <person name="Tang H."/>
            <person name="Wang X."/>
            <person name="Chiquet J."/>
            <person name="Belcram H."/>
            <person name="Tong C."/>
            <person name="Samans B."/>
            <person name="Correa M."/>
            <person name="Da Silva C."/>
            <person name="Just J."/>
            <person name="Falentin C."/>
            <person name="Koh C.S."/>
            <person name="Le Clainche I."/>
            <person name="Bernard M."/>
            <person name="Bento P."/>
            <person name="Noel B."/>
            <person name="Labadie K."/>
            <person name="Alberti A."/>
            <person name="Charles M."/>
            <person name="Arnaud D."/>
            <person name="Guo H."/>
            <person name="Daviaud C."/>
            <person name="Alamery S."/>
            <person name="Jabbari K."/>
            <person name="Zhao M."/>
            <person name="Edger P.P."/>
            <person name="Chelaifa H."/>
            <person name="Tack D."/>
            <person name="Lassalle G."/>
            <person name="Mestiri I."/>
            <person name="Schnel N."/>
            <person name="Le Paslier M.C."/>
            <person name="Fan G."/>
            <person name="Renault V."/>
            <person name="Bayer P.E."/>
            <person name="Golicz A.A."/>
            <person name="Manoli S."/>
            <person name="Lee T.H."/>
            <person name="Thi V.H."/>
            <person name="Chalabi S."/>
            <person name="Hu Q."/>
            <person name="Fan C."/>
            <person name="Tollenaere R."/>
            <person name="Lu Y."/>
            <person name="Battail C."/>
            <person name="Shen J."/>
            <person name="Sidebottom C.H."/>
            <person name="Wang X."/>
            <person name="Canaguier A."/>
            <person name="Chauveau A."/>
            <person name="Berard A."/>
            <person name="Deniot G."/>
            <person name="Guan M."/>
            <person name="Liu Z."/>
            <person name="Sun F."/>
            <person name="Lim Y.P."/>
            <person name="Lyons E."/>
            <person name="Town C.D."/>
            <person name="Bancroft I."/>
            <person name="Wang X."/>
            <person name="Meng J."/>
            <person name="Ma J."/>
            <person name="Pires J.C."/>
            <person name="King G.J."/>
            <person name="Brunel D."/>
            <person name="Delourme R."/>
            <person name="Renard M."/>
            <person name="Aury J.M."/>
            <person name="Adams K.L."/>
            <person name="Batley J."/>
            <person name="Snowdon R.J."/>
            <person name="Tost J."/>
            <person name="Edwards D."/>
            <person name="Zhou Y."/>
            <person name="Hua W."/>
            <person name="Sharpe A.G."/>
            <person name="Paterson A.H."/>
            <person name="Guan C."/>
            <person name="Wincker P."/>
        </authorList>
    </citation>
    <scope>NUCLEOTIDE SEQUENCE [LARGE SCALE GENOMIC DNA]</scope>
    <source>
        <strain evidence="4">cv. Darmor-bzh</strain>
    </source>
</reference>
<protein>
    <submittedName>
        <fullName evidence="1">(rape) hypothetical protein</fullName>
    </submittedName>
    <submittedName>
        <fullName evidence="3">BnaA02g18120D protein</fullName>
    </submittedName>
    <submittedName>
        <fullName evidence="2">BnaC02g24070D protein</fullName>
    </submittedName>
</protein>
<evidence type="ECO:0000313" key="4">
    <source>
        <dbReference type="Proteomes" id="UP000028999"/>
    </source>
</evidence>
<dbReference type="PaxDb" id="3708-A0A078G4W2"/>
<reference evidence="1" key="3">
    <citation type="submission" date="2021-01" db="EMBL/GenBank/DDBJ databases">
        <authorList>
            <consortium name="Genoscope - CEA"/>
            <person name="William W."/>
        </authorList>
    </citation>
    <scope>NUCLEOTIDE SEQUENCE</scope>
</reference>
<dbReference type="Gramene" id="CDY45984">
    <property type="protein sequence ID" value="CDY45984"/>
    <property type="gene ID" value="GSBRNA2T00083093001"/>
</dbReference>
<dbReference type="Proteomes" id="UP001295469">
    <property type="component" value="Chromosome A02"/>
</dbReference>
<dbReference type="AlphaFoldDB" id="A0A078G4W2"/>